<proteinExistence type="predicted"/>
<dbReference type="Gene3D" id="2.60.40.10">
    <property type="entry name" value="Immunoglobulins"/>
    <property type="match status" value="1"/>
</dbReference>
<protein>
    <submittedName>
        <fullName evidence="1">Uncharacterized protein</fullName>
    </submittedName>
</protein>
<sequence>MRFWVIIILLGLIGLTFAQVPSPPTISISYPVNGNTYSSAPSSISYSVTSGMGNITYVHICDSSSCYDDHYCGGQTSCSTTYSSLTSSTGSNSWTATVYTNVATQANTSTSFTVSESEIDPCARYRSISSPFVIGSKRITLRGSTIDSLLCRLGFDQKGGFLSSLRRLFSLKSFSFGK</sequence>
<organism evidence="1 2">
    <name type="scientific">Candidatus Bilamarchaeum dharawalense</name>
    <dbReference type="NCBI Taxonomy" id="2885759"/>
    <lineage>
        <taxon>Archaea</taxon>
        <taxon>Candidatus Micrarchaeota</taxon>
        <taxon>Candidatus Micrarchaeia</taxon>
        <taxon>Candidatus Anstonellales</taxon>
        <taxon>Candidatus Bilamarchaeaceae</taxon>
        <taxon>Candidatus Bilamarchaeum</taxon>
    </lineage>
</organism>
<accession>A0A5E4LXH2</accession>
<dbReference type="InterPro" id="IPR013783">
    <property type="entry name" value="Ig-like_fold"/>
</dbReference>
<reference evidence="1 2" key="1">
    <citation type="submission" date="2019-08" db="EMBL/GenBank/DDBJ databases">
        <authorList>
            <person name="Vazquez-Campos X."/>
        </authorList>
    </citation>
    <scope>NUCLEOTIDE SEQUENCE [LARGE SCALE GENOMIC DNA]</scope>
    <source>
        <strain evidence="1">LFW-283_2</strain>
    </source>
</reference>
<dbReference type="Proteomes" id="UP000789941">
    <property type="component" value="Unassembled WGS sequence"/>
</dbReference>
<dbReference type="AlphaFoldDB" id="A0A5E4LXH2"/>
<gene>
    <name evidence="1" type="ORF">LFW2832_01094</name>
</gene>
<evidence type="ECO:0000313" key="2">
    <source>
        <dbReference type="Proteomes" id="UP000789941"/>
    </source>
</evidence>
<evidence type="ECO:0000313" key="1">
    <source>
        <dbReference type="EMBL" id="VVC04752.1"/>
    </source>
</evidence>
<comment type="caution">
    <text evidence="1">The sequence shown here is derived from an EMBL/GenBank/DDBJ whole genome shotgun (WGS) entry which is preliminary data.</text>
</comment>
<name>A0A5E4LXH2_9ARCH</name>
<dbReference type="EMBL" id="CABMJJ010000010">
    <property type="protein sequence ID" value="VVC04752.1"/>
    <property type="molecule type" value="Genomic_DNA"/>
</dbReference>